<accession>A0A850NYW2</accession>
<organism evidence="2 3">
    <name type="scientific">Komagataeibacter swingsii</name>
    <dbReference type="NCBI Taxonomy" id="215220"/>
    <lineage>
        <taxon>Bacteria</taxon>
        <taxon>Pseudomonadati</taxon>
        <taxon>Pseudomonadota</taxon>
        <taxon>Alphaproteobacteria</taxon>
        <taxon>Acetobacterales</taxon>
        <taxon>Acetobacteraceae</taxon>
        <taxon>Komagataeibacter</taxon>
    </lineage>
</organism>
<evidence type="ECO:0000313" key="2">
    <source>
        <dbReference type="EMBL" id="NVN36404.1"/>
    </source>
</evidence>
<sequence>MHHAEQRQPPEPPPEPTASSPIPAVTTNPQHGYTEKQGKQGDKTSLHGNLHTNPRQAVWQRMQYMHYISLLHGRGETRRIAQPYADHAQSTCPVDRHMTGFTG</sequence>
<reference evidence="2 3" key="1">
    <citation type="submission" date="2020-06" db="EMBL/GenBank/DDBJ databases">
        <title>Description of novel acetic acid bacteria.</title>
        <authorList>
            <person name="Sombolestani A."/>
        </authorList>
    </citation>
    <scope>NUCLEOTIDE SEQUENCE [LARGE SCALE GENOMIC DNA]</scope>
    <source>
        <strain evidence="2 3">LMG 25</strain>
    </source>
</reference>
<evidence type="ECO:0000313" key="3">
    <source>
        <dbReference type="Proteomes" id="UP000522590"/>
    </source>
</evidence>
<feature type="region of interest" description="Disordered" evidence="1">
    <location>
        <begin position="1"/>
        <end position="54"/>
    </location>
</feature>
<dbReference type="EMBL" id="JABXXS010000008">
    <property type="protein sequence ID" value="NVN36404.1"/>
    <property type="molecule type" value="Genomic_DNA"/>
</dbReference>
<dbReference type="Proteomes" id="UP000522590">
    <property type="component" value="Unassembled WGS sequence"/>
</dbReference>
<protein>
    <submittedName>
        <fullName evidence="2">Uncharacterized protein</fullName>
    </submittedName>
</protein>
<proteinExistence type="predicted"/>
<gene>
    <name evidence="2" type="ORF">HUK81_05525</name>
</gene>
<dbReference type="RefSeq" id="WP_176642683.1">
    <property type="nucleotide sequence ID" value="NZ_JABXXS010000008.1"/>
</dbReference>
<name>A0A850NYW2_9PROT</name>
<feature type="compositionally biased region" description="Basic and acidic residues" evidence="1">
    <location>
        <begin position="33"/>
        <end position="45"/>
    </location>
</feature>
<comment type="caution">
    <text evidence="2">The sequence shown here is derived from an EMBL/GenBank/DDBJ whole genome shotgun (WGS) entry which is preliminary data.</text>
</comment>
<evidence type="ECO:0000256" key="1">
    <source>
        <dbReference type="SAM" id="MobiDB-lite"/>
    </source>
</evidence>
<dbReference type="AlphaFoldDB" id="A0A850NYW2"/>